<evidence type="ECO:0000256" key="3">
    <source>
        <dbReference type="SAM" id="MobiDB-lite"/>
    </source>
</evidence>
<comment type="subcellular location">
    <subcellularLocation>
        <location evidence="1">Membrane</location>
    </subcellularLocation>
</comment>
<reference evidence="6" key="1">
    <citation type="submission" date="2016-10" db="EMBL/GenBank/DDBJ databases">
        <authorList>
            <person name="Varghese N."/>
            <person name="Submissions S."/>
        </authorList>
    </citation>
    <scope>NUCLEOTIDE SEQUENCE [LARGE SCALE GENOMIC DNA]</scope>
    <source>
        <strain evidence="6">UNC267MFSha1.1M11</strain>
    </source>
</reference>
<gene>
    <name evidence="5" type="ORF">SAMN02799620_01165</name>
</gene>
<dbReference type="PANTHER" id="PTHR37042:SF4">
    <property type="entry name" value="OUTER MEMBRANE PROTEIN RV1973"/>
    <property type="match status" value="1"/>
</dbReference>
<proteinExistence type="predicted"/>
<protein>
    <submittedName>
        <fullName evidence="5">Mce-associated membrane protein</fullName>
    </submittedName>
</protein>
<accession>A0A1G4VKF7</accession>
<keyword evidence="4" id="KW-1133">Transmembrane helix</keyword>
<organism evidence="5 6">
    <name type="scientific">Mycolicibacterium fluoranthenivorans</name>
    <dbReference type="NCBI Taxonomy" id="258505"/>
    <lineage>
        <taxon>Bacteria</taxon>
        <taxon>Bacillati</taxon>
        <taxon>Actinomycetota</taxon>
        <taxon>Actinomycetes</taxon>
        <taxon>Mycobacteriales</taxon>
        <taxon>Mycobacteriaceae</taxon>
        <taxon>Mycolicibacterium</taxon>
    </lineage>
</organism>
<dbReference type="AlphaFoldDB" id="A0A1G4VKF7"/>
<evidence type="ECO:0000256" key="4">
    <source>
        <dbReference type="SAM" id="Phobius"/>
    </source>
</evidence>
<evidence type="ECO:0000256" key="2">
    <source>
        <dbReference type="ARBA" id="ARBA00023136"/>
    </source>
</evidence>
<dbReference type="RefSeq" id="WP_235632717.1">
    <property type="nucleotide sequence ID" value="NZ_FMUB01000002.1"/>
</dbReference>
<evidence type="ECO:0000256" key="1">
    <source>
        <dbReference type="ARBA" id="ARBA00004370"/>
    </source>
</evidence>
<keyword evidence="2 4" id="KW-0472">Membrane</keyword>
<keyword evidence="4" id="KW-0812">Transmembrane</keyword>
<dbReference type="PANTHER" id="PTHR37042">
    <property type="entry name" value="OUTER MEMBRANE PROTEIN RV1973"/>
    <property type="match status" value="1"/>
</dbReference>
<dbReference type="STRING" id="1502745.SAMN02799620_01165"/>
<evidence type="ECO:0000313" key="5">
    <source>
        <dbReference type="EMBL" id="SCX08126.1"/>
    </source>
</evidence>
<dbReference type="GO" id="GO:0016020">
    <property type="term" value="C:membrane"/>
    <property type="evidence" value="ECO:0007669"/>
    <property type="project" value="UniProtKB-SubCell"/>
</dbReference>
<evidence type="ECO:0000313" key="6">
    <source>
        <dbReference type="Proteomes" id="UP000199707"/>
    </source>
</evidence>
<dbReference type="Proteomes" id="UP000199707">
    <property type="component" value="Unassembled WGS sequence"/>
</dbReference>
<sequence length="195" mass="20881">MTTAQSDVEGGLVSQSPAIDGRHQDADPSAYTRRRVNWKWLLVYILVPAVAMGLALGAGYLKWRGTTLREADFAGIESVRAATDGAIALLSYQPDTVEKDLEAARSRLTGQFGETYDSLTHDVVIPGARQKQIAATATVPAAASVSASPSHAEVLLFVNQTITIGKDAPTSTASSVRVVLDKIDNRWLISQFDPV</sequence>
<feature type="region of interest" description="Disordered" evidence="3">
    <location>
        <begin position="1"/>
        <end position="26"/>
    </location>
</feature>
<feature type="transmembrane region" description="Helical" evidence="4">
    <location>
        <begin position="41"/>
        <end position="61"/>
    </location>
</feature>
<dbReference type="EMBL" id="FMUB01000002">
    <property type="protein sequence ID" value="SCX08126.1"/>
    <property type="molecule type" value="Genomic_DNA"/>
</dbReference>
<name>A0A1G4VKF7_9MYCO</name>